<evidence type="ECO:0000313" key="3">
    <source>
        <dbReference type="EMBL" id="SCM26629.1"/>
    </source>
</evidence>
<dbReference type="EMBL" id="LT608180">
    <property type="protein sequence ID" value="SCM26629.1"/>
    <property type="molecule type" value="Genomic_DNA"/>
</dbReference>
<reference evidence="3 4" key="1">
    <citation type="submission" date="2016-08" db="EMBL/GenBank/DDBJ databases">
        <authorList>
            <consortium name="Pathogen Informatics"/>
        </authorList>
    </citation>
    <scope>NUCLEOTIDE SEQUENCE [LARGE SCALE GENOMIC DNA]</scope>
    <source>
        <strain evidence="3 4">AJ</strain>
    </source>
</reference>
<gene>
    <name evidence="3" type="ORF">PCHAJ_000463300</name>
</gene>
<feature type="transmembrane region" description="Helical" evidence="2">
    <location>
        <begin position="50"/>
        <end position="66"/>
    </location>
</feature>
<feature type="transmembrane region" description="Helical" evidence="2">
    <location>
        <begin position="263"/>
        <end position="287"/>
    </location>
</feature>
<evidence type="ECO:0000256" key="1">
    <source>
        <dbReference type="SAM" id="MobiDB-lite"/>
    </source>
</evidence>
<proteinExistence type="predicted"/>
<keyword evidence="2" id="KW-1133">Transmembrane helix</keyword>
<feature type="region of interest" description="Disordered" evidence="1">
    <location>
        <begin position="562"/>
        <end position="601"/>
    </location>
</feature>
<feature type="compositionally biased region" description="Polar residues" evidence="1">
    <location>
        <begin position="562"/>
        <end position="573"/>
    </location>
</feature>
<protein>
    <submittedName>
        <fullName evidence="3">Uncharacterized protein</fullName>
    </submittedName>
</protein>
<keyword evidence="2" id="KW-0472">Membrane</keyword>
<dbReference type="Proteomes" id="UP000507163">
    <property type="component" value="Chromosome 14"/>
</dbReference>
<feature type="transmembrane region" description="Helical" evidence="2">
    <location>
        <begin position="241"/>
        <end position="257"/>
    </location>
</feature>
<dbReference type="AlphaFoldDB" id="A0A1C6YT90"/>
<feature type="transmembrane region" description="Helical" evidence="2">
    <location>
        <begin position="72"/>
        <end position="93"/>
    </location>
</feature>
<evidence type="ECO:0000256" key="2">
    <source>
        <dbReference type="SAM" id="Phobius"/>
    </source>
</evidence>
<name>A0A1C6YT90_PLACU</name>
<evidence type="ECO:0000313" key="4">
    <source>
        <dbReference type="Proteomes" id="UP000507163"/>
    </source>
</evidence>
<accession>A0A1C6YT90</accession>
<organism evidence="3 4">
    <name type="scientific">Plasmodium chabaudi chabaudi</name>
    <dbReference type="NCBI Taxonomy" id="31271"/>
    <lineage>
        <taxon>Eukaryota</taxon>
        <taxon>Sar</taxon>
        <taxon>Alveolata</taxon>
        <taxon>Apicomplexa</taxon>
        <taxon>Aconoidasida</taxon>
        <taxon>Haemosporida</taxon>
        <taxon>Plasmodiidae</taxon>
        <taxon>Plasmodium</taxon>
        <taxon>Plasmodium (Vinckeia)</taxon>
    </lineage>
</organism>
<sequence length="622" mass="75181">MIINSYEQHKWGVKKMKELKEKYNERHNIGRQLTFKNNIRYIRYISTIKGYKNISYMYLFFIFTFFSVKYLFFFVVFFLFYKYVLYYFVFFLYKQNLKIFNAVLKQLSICEHENAVTLDQNNIIIDEIYSKIYKIINSILYIHFCFMKNPFSYFFHHCSISVDQLGVSYKDKNERRNNLKRLYLLKDIYFNLYIMLYQLKTNKSNLWEENEKENIYKNIRQIFKVKYKNDYKMMEKNSNDYIYIFFFYTQKFGFIIIKRLFYFFHFFIFSFIFIWYLLKSYLFLLFYKKVIKKNNKLICLQNQKYIGSVNISQTNKEVATLLIDSLILLKSGIQNEEQANTIYESVHKKLYDSISLVKATKKVIDNEMKKGKEVGSKIIEKMAEHVDKQRDKLNNSPLVIDNEVYKTTDMSYYHIYYCINKEIETKNSHINKENVKNISTHLNEYNECNEKYGSNTNPSIIQNQNEHVITYKNCIDEKYNENYKLMCVQNMVNELKDKYKKQKNKQYIYVEKKLYYDDKCNDFSIKHISSNDSILPNKKNIHVKNEDYNKCDMDIYTNTKVATPNNTENMHQFKNNDHNDNDDHDDNNESSNPSLLIPVKDPKAFRKKITMSLKQRGANLGS</sequence>
<keyword evidence="2" id="KW-0812">Transmembrane</keyword>